<accession>A0A918EPM4</accession>
<dbReference type="InterPro" id="IPR002197">
    <property type="entry name" value="HTH_Fis"/>
</dbReference>
<gene>
    <name evidence="2" type="ORF">GCM10010145_21050</name>
</gene>
<protein>
    <recommendedName>
        <fullName evidence="1">DNA binding HTH domain-containing protein</fullName>
    </recommendedName>
</protein>
<dbReference type="GO" id="GO:0043565">
    <property type="term" value="F:sequence-specific DNA binding"/>
    <property type="evidence" value="ECO:0007669"/>
    <property type="project" value="InterPro"/>
</dbReference>
<dbReference type="Gene3D" id="1.10.10.60">
    <property type="entry name" value="Homeodomain-like"/>
    <property type="match status" value="1"/>
</dbReference>
<dbReference type="EMBL" id="BMQK01000003">
    <property type="protein sequence ID" value="GGQ51544.1"/>
    <property type="molecule type" value="Genomic_DNA"/>
</dbReference>
<dbReference type="SUPFAM" id="SSF46689">
    <property type="entry name" value="Homeodomain-like"/>
    <property type="match status" value="1"/>
</dbReference>
<keyword evidence="3" id="KW-1185">Reference proteome</keyword>
<evidence type="ECO:0000313" key="2">
    <source>
        <dbReference type="EMBL" id="GGQ51544.1"/>
    </source>
</evidence>
<comment type="caution">
    <text evidence="2">The sequence shown here is derived from an EMBL/GenBank/DDBJ whole genome shotgun (WGS) entry which is preliminary data.</text>
</comment>
<sequence>MRCLTEPATTVAQAADRLGMSRATVYRKLGQYGISIPGRTAQGR</sequence>
<evidence type="ECO:0000313" key="3">
    <source>
        <dbReference type="Proteomes" id="UP000620156"/>
    </source>
</evidence>
<organism evidence="2 3">
    <name type="scientific">Streptomyces ruber</name>
    <dbReference type="NCBI Taxonomy" id="83378"/>
    <lineage>
        <taxon>Bacteria</taxon>
        <taxon>Bacillati</taxon>
        <taxon>Actinomycetota</taxon>
        <taxon>Actinomycetes</taxon>
        <taxon>Kitasatosporales</taxon>
        <taxon>Streptomycetaceae</taxon>
        <taxon>Streptomyces</taxon>
    </lineage>
</organism>
<dbReference type="InterPro" id="IPR009057">
    <property type="entry name" value="Homeodomain-like_sf"/>
</dbReference>
<proteinExistence type="predicted"/>
<name>A0A918EPM4_9ACTN</name>
<dbReference type="AlphaFoldDB" id="A0A918EPM4"/>
<evidence type="ECO:0000259" key="1">
    <source>
        <dbReference type="Pfam" id="PF02954"/>
    </source>
</evidence>
<dbReference type="Proteomes" id="UP000620156">
    <property type="component" value="Unassembled WGS sequence"/>
</dbReference>
<dbReference type="Pfam" id="PF02954">
    <property type="entry name" value="HTH_8"/>
    <property type="match status" value="1"/>
</dbReference>
<reference evidence="2" key="1">
    <citation type="journal article" date="2014" name="Int. J. Syst. Evol. Microbiol.">
        <title>Complete genome sequence of Corynebacterium casei LMG S-19264T (=DSM 44701T), isolated from a smear-ripened cheese.</title>
        <authorList>
            <consortium name="US DOE Joint Genome Institute (JGI-PGF)"/>
            <person name="Walter F."/>
            <person name="Albersmeier A."/>
            <person name="Kalinowski J."/>
            <person name="Ruckert C."/>
        </authorList>
    </citation>
    <scope>NUCLEOTIDE SEQUENCE</scope>
    <source>
        <strain evidence="2">JCM 3131</strain>
    </source>
</reference>
<feature type="domain" description="DNA binding HTH" evidence="1">
    <location>
        <begin position="11"/>
        <end position="32"/>
    </location>
</feature>
<reference evidence="2" key="2">
    <citation type="submission" date="2020-09" db="EMBL/GenBank/DDBJ databases">
        <authorList>
            <person name="Sun Q."/>
            <person name="Ohkuma M."/>
        </authorList>
    </citation>
    <scope>NUCLEOTIDE SEQUENCE</scope>
    <source>
        <strain evidence="2">JCM 3131</strain>
    </source>
</reference>